<feature type="transmembrane region" description="Helical" evidence="1">
    <location>
        <begin position="59"/>
        <end position="81"/>
    </location>
</feature>
<keyword evidence="1" id="KW-0812">Transmembrane</keyword>
<dbReference type="Proteomes" id="UP000007875">
    <property type="component" value="Unassembled WGS sequence"/>
</dbReference>
<dbReference type="Ensembl" id="ENSCSAVT00000004210.1">
    <property type="protein sequence ID" value="ENSCSAVP00000004147.1"/>
    <property type="gene ID" value="ENSCSAVG00000002439.1"/>
</dbReference>
<name>H2YFP9_CIOSA</name>
<keyword evidence="1" id="KW-1133">Transmembrane helix</keyword>
<evidence type="ECO:0000256" key="1">
    <source>
        <dbReference type="SAM" id="Phobius"/>
    </source>
</evidence>
<organism evidence="2 3">
    <name type="scientific">Ciona savignyi</name>
    <name type="common">Pacific transparent sea squirt</name>
    <dbReference type="NCBI Taxonomy" id="51511"/>
    <lineage>
        <taxon>Eukaryota</taxon>
        <taxon>Metazoa</taxon>
        <taxon>Chordata</taxon>
        <taxon>Tunicata</taxon>
        <taxon>Ascidiacea</taxon>
        <taxon>Phlebobranchia</taxon>
        <taxon>Cionidae</taxon>
        <taxon>Ciona</taxon>
    </lineage>
</organism>
<keyword evidence="3" id="KW-1185">Reference proteome</keyword>
<keyword evidence="1" id="KW-0472">Membrane</keyword>
<reference evidence="2" key="3">
    <citation type="submission" date="2025-09" db="UniProtKB">
        <authorList>
            <consortium name="Ensembl"/>
        </authorList>
    </citation>
    <scope>IDENTIFICATION</scope>
</reference>
<accession>H2YFP9</accession>
<reference evidence="3" key="1">
    <citation type="submission" date="2003-08" db="EMBL/GenBank/DDBJ databases">
        <authorList>
            <person name="Birren B."/>
            <person name="Nusbaum C."/>
            <person name="Abebe A."/>
            <person name="Abouelleil A."/>
            <person name="Adekoya E."/>
            <person name="Ait-zahra M."/>
            <person name="Allen N."/>
            <person name="Allen T."/>
            <person name="An P."/>
            <person name="Anderson M."/>
            <person name="Anderson S."/>
            <person name="Arachchi H."/>
            <person name="Armbruster J."/>
            <person name="Bachantsang P."/>
            <person name="Baldwin J."/>
            <person name="Barry A."/>
            <person name="Bayul T."/>
            <person name="Blitshsteyn B."/>
            <person name="Bloom T."/>
            <person name="Blye J."/>
            <person name="Boguslavskiy L."/>
            <person name="Borowsky M."/>
            <person name="Boukhgalter B."/>
            <person name="Brunache A."/>
            <person name="Butler J."/>
            <person name="Calixte N."/>
            <person name="Calvo S."/>
            <person name="Camarata J."/>
            <person name="Campo K."/>
            <person name="Chang J."/>
            <person name="Cheshatsang Y."/>
            <person name="Citroen M."/>
            <person name="Collymore A."/>
            <person name="Considine T."/>
            <person name="Cook A."/>
            <person name="Cooke P."/>
            <person name="Corum B."/>
            <person name="Cuomo C."/>
            <person name="David R."/>
            <person name="Dawoe T."/>
            <person name="Degray S."/>
            <person name="Dodge S."/>
            <person name="Dooley K."/>
            <person name="Dorje P."/>
            <person name="Dorjee K."/>
            <person name="Dorris L."/>
            <person name="Duffey N."/>
            <person name="Dupes A."/>
            <person name="Elkins T."/>
            <person name="Engels R."/>
            <person name="Erickson J."/>
            <person name="Farina A."/>
            <person name="Faro S."/>
            <person name="Ferreira P."/>
            <person name="Fischer H."/>
            <person name="Fitzgerald M."/>
            <person name="Foley K."/>
            <person name="Gage D."/>
            <person name="Galagan J."/>
            <person name="Gearin G."/>
            <person name="Gnerre S."/>
            <person name="Gnirke A."/>
            <person name="Goyette A."/>
            <person name="Graham J."/>
            <person name="Grandbois E."/>
            <person name="Gyaltsen K."/>
            <person name="Hafez N."/>
            <person name="Hagopian D."/>
            <person name="Hagos B."/>
            <person name="Hall J."/>
            <person name="Hatcher B."/>
            <person name="Heller A."/>
            <person name="Higgins H."/>
            <person name="Honan T."/>
            <person name="Horn A."/>
            <person name="Houde N."/>
            <person name="Hughes L."/>
            <person name="Hulme W."/>
            <person name="Husby E."/>
            <person name="Iliev I."/>
            <person name="Jaffe D."/>
            <person name="Jones C."/>
            <person name="Kamal M."/>
            <person name="Kamat A."/>
            <person name="Kamvysselis M."/>
            <person name="Karlsson E."/>
            <person name="Kells C."/>
            <person name="Kieu A."/>
            <person name="Kisner P."/>
            <person name="Kodira C."/>
            <person name="Kulbokas E."/>
            <person name="Labutti K."/>
            <person name="Lama D."/>
            <person name="Landers T."/>
            <person name="Leger J."/>
            <person name="Levine S."/>
            <person name="Lewis D."/>
            <person name="Lewis T."/>
            <person name="Lindblad-toh K."/>
            <person name="Liu X."/>
            <person name="Lokyitsang T."/>
            <person name="Lokyitsang Y."/>
            <person name="Lucien O."/>
            <person name="Lui A."/>
            <person name="Ma L.J."/>
            <person name="Mabbitt R."/>
            <person name="Macdonald J."/>
            <person name="Maclean C."/>
            <person name="Major J."/>
            <person name="Manning J."/>
            <person name="Marabella R."/>
            <person name="Maru K."/>
            <person name="Matthews C."/>
            <person name="Mauceli E."/>
            <person name="Mccarthy M."/>
            <person name="Mcdonough S."/>
            <person name="Mcghee T."/>
            <person name="Meldrim J."/>
            <person name="Meneus L."/>
            <person name="Mesirov J."/>
            <person name="Mihalev A."/>
            <person name="Mihova T."/>
            <person name="Mikkelsen T."/>
            <person name="Mlenga V."/>
            <person name="Moru K."/>
            <person name="Mozes J."/>
            <person name="Mulrain L."/>
            <person name="Munson G."/>
            <person name="Naylor J."/>
            <person name="Newes C."/>
            <person name="Nguyen C."/>
            <person name="Nguyen N."/>
            <person name="Nguyen T."/>
            <person name="Nicol R."/>
            <person name="Nielsen C."/>
            <person name="Nizzari M."/>
            <person name="Norbu C."/>
            <person name="Norbu N."/>
            <person name="O'donnell P."/>
            <person name="Okoawo O."/>
            <person name="O'leary S."/>
            <person name="Omotosho B."/>
            <person name="O'neill K."/>
            <person name="Osman S."/>
            <person name="Parker S."/>
            <person name="Perrin D."/>
            <person name="Phunkhang P."/>
            <person name="Piqani B."/>
            <person name="Purcell S."/>
            <person name="Rachupka T."/>
            <person name="Ramasamy U."/>
            <person name="Rameau R."/>
            <person name="Ray V."/>
            <person name="Raymond C."/>
            <person name="Retta R."/>
            <person name="Richardson S."/>
            <person name="Rise C."/>
            <person name="Rodriguez J."/>
            <person name="Rogers J."/>
            <person name="Rogov P."/>
            <person name="Rutman M."/>
            <person name="Schupbach R."/>
            <person name="Seaman C."/>
            <person name="Settipalli S."/>
            <person name="Sharpe T."/>
            <person name="Sheridan J."/>
            <person name="Sherpa N."/>
            <person name="Shi J."/>
            <person name="Smirnov S."/>
            <person name="Smith C."/>
            <person name="Sougnez C."/>
            <person name="Spencer B."/>
            <person name="Stalker J."/>
            <person name="Stange-thomann N."/>
            <person name="Stavropoulos S."/>
            <person name="Stetson K."/>
            <person name="Stone C."/>
            <person name="Stone S."/>
            <person name="Stubbs M."/>
            <person name="Talamas J."/>
            <person name="Tchuinga P."/>
            <person name="Tenzing P."/>
            <person name="Tesfaye S."/>
            <person name="Theodore J."/>
            <person name="Thoulutsang Y."/>
            <person name="Topham K."/>
            <person name="Towey S."/>
            <person name="Tsamla T."/>
            <person name="Tsomo N."/>
            <person name="Vallee D."/>
            <person name="Vassiliev H."/>
            <person name="Venkataraman V."/>
            <person name="Vinson J."/>
            <person name="Vo A."/>
            <person name="Wade C."/>
            <person name="Wang S."/>
            <person name="Wangchuk T."/>
            <person name="Wangdi T."/>
            <person name="Whittaker C."/>
            <person name="Wilkinson J."/>
            <person name="Wu Y."/>
            <person name="Wyman D."/>
            <person name="Yadav S."/>
            <person name="Yang S."/>
            <person name="Yang X."/>
            <person name="Yeager S."/>
            <person name="Yee E."/>
            <person name="Young G."/>
            <person name="Zainoun J."/>
            <person name="Zembeck L."/>
            <person name="Zimmer A."/>
            <person name="Zody M."/>
            <person name="Lander E."/>
        </authorList>
    </citation>
    <scope>NUCLEOTIDE SEQUENCE [LARGE SCALE GENOMIC DNA]</scope>
</reference>
<sequence length="87" mass="10016">MFTLKFSHFRYRKNVVRFLHEMLSTIKVLAVRMHPIAAFLASCEKYLLLVSIVCPVETTVFIIGCISPFSPLCLLVFVWLYNVVFGS</sequence>
<dbReference type="HOGENOM" id="CLU_2489025_0_0_1"/>
<evidence type="ECO:0000313" key="3">
    <source>
        <dbReference type="Proteomes" id="UP000007875"/>
    </source>
</evidence>
<dbReference type="InParanoid" id="H2YFP9"/>
<evidence type="ECO:0000313" key="2">
    <source>
        <dbReference type="Ensembl" id="ENSCSAVP00000004147.1"/>
    </source>
</evidence>
<reference evidence="2" key="2">
    <citation type="submission" date="2025-08" db="UniProtKB">
        <authorList>
            <consortium name="Ensembl"/>
        </authorList>
    </citation>
    <scope>IDENTIFICATION</scope>
</reference>
<protein>
    <submittedName>
        <fullName evidence="2">Uncharacterized protein</fullName>
    </submittedName>
</protein>
<dbReference type="AlphaFoldDB" id="H2YFP9"/>
<proteinExistence type="predicted"/>